<dbReference type="InterPro" id="IPR051310">
    <property type="entry name" value="MCP_chemotaxis"/>
</dbReference>
<dbReference type="Pfam" id="PF18947">
    <property type="entry name" value="HAMP_2"/>
    <property type="match status" value="1"/>
</dbReference>
<dbReference type="FunFam" id="1.10.287.950:FF:000001">
    <property type="entry name" value="Methyl-accepting chemotaxis sensory transducer"/>
    <property type="match status" value="1"/>
</dbReference>
<dbReference type="GO" id="GO:0007165">
    <property type="term" value="P:signal transduction"/>
    <property type="evidence" value="ECO:0007669"/>
    <property type="project" value="UniProtKB-KW"/>
</dbReference>
<evidence type="ECO:0000259" key="6">
    <source>
        <dbReference type="PROSITE" id="PS50111"/>
    </source>
</evidence>
<keyword evidence="4" id="KW-0807">Transducer</keyword>
<sequence length="514" mass="55080">MSDISEKIVTWNAQQREVGEVVYKRAGKHLEQALLDAYRVIDPTLDALPRDVWENEKRKFAFISRGDFPPEYFEQQAVITENISSSLDYATYLSKTYAAYAAGLASGLVKEKPWNEKADHALMLSLMRSVFSDASVVMFNYFQILNAKADEERALVEAERRRVAEEQDAVVAALADSLNRLARGDLTAVITAPFNGRYQQIKDDFNAAIDSLREAMSAISTSTSGLRAGSDEIASASDDLSRRTEQQAASLEQTAAALDQITATVKRSAEGAKQASAAASDATVGAARSGEEMQEAVAAMGEIEESSKQITNIIGVIDEIAFQTNLLALNAGVEAARAGDAGRGFAVVAQEVRALAQRSAEAAREIKALIANSTAQVERGVKLVGETGKALGGIVKRIADIDGLVSEIAQSSQEQSTGLNEVNTAVNQMDQVTQQNAAMVEETTAAAANLRTEAGELERLVARFQTGEAANRPQPAQAGRHAPADNPVGKAQRRLAVAVGATQGNTALKDWEEF</sequence>
<dbReference type="CDD" id="cd11386">
    <property type="entry name" value="MCP_signal"/>
    <property type="match status" value="1"/>
</dbReference>
<evidence type="ECO:0000313" key="8">
    <source>
        <dbReference type="EMBL" id="MBB5740840.1"/>
    </source>
</evidence>
<reference evidence="8 9" key="1">
    <citation type="submission" date="2020-08" db="EMBL/GenBank/DDBJ databases">
        <title>Genomic Encyclopedia of Type Strains, Phase IV (KMG-IV): sequencing the most valuable type-strain genomes for metagenomic binning, comparative biology and taxonomic classification.</title>
        <authorList>
            <person name="Goeker M."/>
        </authorList>
    </citation>
    <scope>NUCLEOTIDE SEQUENCE [LARGE SCALE GENOMIC DNA]</scope>
    <source>
        <strain evidence="8 9">DSM 4731</strain>
    </source>
</reference>
<dbReference type="Proteomes" id="UP000527324">
    <property type="component" value="Unassembled WGS sequence"/>
</dbReference>
<dbReference type="PRINTS" id="PR00260">
    <property type="entry name" value="CHEMTRNSDUCR"/>
</dbReference>
<dbReference type="Pfam" id="PF00015">
    <property type="entry name" value="MCPsignal"/>
    <property type="match status" value="1"/>
</dbReference>
<evidence type="ECO:0000259" key="7">
    <source>
        <dbReference type="PROSITE" id="PS50885"/>
    </source>
</evidence>
<feature type="domain" description="HAMP" evidence="7">
    <location>
        <begin position="171"/>
        <end position="217"/>
    </location>
</feature>
<dbReference type="GO" id="GO:0016020">
    <property type="term" value="C:membrane"/>
    <property type="evidence" value="ECO:0007669"/>
    <property type="project" value="UniProtKB-SubCell"/>
</dbReference>
<evidence type="ECO:0000256" key="2">
    <source>
        <dbReference type="ARBA" id="ARBA00022500"/>
    </source>
</evidence>
<name>A0A7W9C8B7_9CAUL</name>
<proteinExistence type="inferred from homology"/>
<dbReference type="SMART" id="SM00283">
    <property type="entry name" value="MA"/>
    <property type="match status" value="1"/>
</dbReference>
<gene>
    <name evidence="8" type="ORF">GGQ93_002572</name>
</gene>
<dbReference type="InterPro" id="IPR004089">
    <property type="entry name" value="MCPsignal_dom"/>
</dbReference>
<dbReference type="GO" id="GO:0006935">
    <property type="term" value="P:chemotaxis"/>
    <property type="evidence" value="ECO:0007669"/>
    <property type="project" value="UniProtKB-KW"/>
</dbReference>
<evidence type="ECO:0000256" key="5">
    <source>
        <dbReference type="SAM" id="MobiDB-lite"/>
    </source>
</evidence>
<dbReference type="PANTHER" id="PTHR43531">
    <property type="entry name" value="PROTEIN ICFG"/>
    <property type="match status" value="1"/>
</dbReference>
<dbReference type="PROSITE" id="PS50885">
    <property type="entry name" value="HAMP"/>
    <property type="match status" value="1"/>
</dbReference>
<accession>A0A7W9C8B7</accession>
<dbReference type="InterPro" id="IPR003660">
    <property type="entry name" value="HAMP_dom"/>
</dbReference>
<dbReference type="RefSeq" id="WP_183217496.1">
    <property type="nucleotide sequence ID" value="NZ_CAJFZW010000020.1"/>
</dbReference>
<keyword evidence="9" id="KW-1185">Reference proteome</keyword>
<feature type="domain" description="Methyl-accepting transducer" evidence="6">
    <location>
        <begin position="222"/>
        <end position="451"/>
    </location>
</feature>
<dbReference type="EMBL" id="JACHOQ010000007">
    <property type="protein sequence ID" value="MBB5740840.1"/>
    <property type="molecule type" value="Genomic_DNA"/>
</dbReference>
<comment type="similarity">
    <text evidence="3">Belongs to the methyl-accepting chemotaxis (MCP) protein family.</text>
</comment>
<keyword evidence="2" id="KW-0145">Chemotaxis</keyword>
<evidence type="ECO:0000256" key="3">
    <source>
        <dbReference type="ARBA" id="ARBA00029447"/>
    </source>
</evidence>
<evidence type="ECO:0000313" key="9">
    <source>
        <dbReference type="Proteomes" id="UP000527324"/>
    </source>
</evidence>
<dbReference type="SUPFAM" id="SSF58104">
    <property type="entry name" value="Methyl-accepting chemotaxis protein (MCP) signaling domain"/>
    <property type="match status" value="1"/>
</dbReference>
<evidence type="ECO:0000256" key="4">
    <source>
        <dbReference type="PROSITE-ProRule" id="PRU00284"/>
    </source>
</evidence>
<protein>
    <submittedName>
        <fullName evidence="8">Methyl-accepting chemotaxis protein</fullName>
    </submittedName>
</protein>
<dbReference type="AlphaFoldDB" id="A0A7W9C8B7"/>
<dbReference type="Gene3D" id="1.10.287.950">
    <property type="entry name" value="Methyl-accepting chemotaxis protein"/>
    <property type="match status" value="1"/>
</dbReference>
<dbReference type="InterPro" id="IPR004090">
    <property type="entry name" value="Chemotax_Me-accpt_rcpt"/>
</dbReference>
<evidence type="ECO:0000256" key="1">
    <source>
        <dbReference type="ARBA" id="ARBA00004370"/>
    </source>
</evidence>
<dbReference type="GO" id="GO:0004888">
    <property type="term" value="F:transmembrane signaling receptor activity"/>
    <property type="evidence" value="ECO:0007669"/>
    <property type="project" value="InterPro"/>
</dbReference>
<comment type="caution">
    <text evidence="8">The sequence shown here is derived from an EMBL/GenBank/DDBJ whole genome shotgun (WGS) entry which is preliminary data.</text>
</comment>
<dbReference type="PANTHER" id="PTHR43531:SF11">
    <property type="entry name" value="METHYL-ACCEPTING CHEMOTAXIS PROTEIN 3"/>
    <property type="match status" value="1"/>
</dbReference>
<organism evidence="8 9">
    <name type="scientific">Brevundimonas aurantiaca</name>
    <dbReference type="NCBI Taxonomy" id="74316"/>
    <lineage>
        <taxon>Bacteria</taxon>
        <taxon>Pseudomonadati</taxon>
        <taxon>Pseudomonadota</taxon>
        <taxon>Alphaproteobacteria</taxon>
        <taxon>Caulobacterales</taxon>
        <taxon>Caulobacteraceae</taxon>
        <taxon>Brevundimonas</taxon>
    </lineage>
</organism>
<dbReference type="PROSITE" id="PS50111">
    <property type="entry name" value="CHEMOTAXIS_TRANSDUC_2"/>
    <property type="match status" value="1"/>
</dbReference>
<feature type="region of interest" description="Disordered" evidence="5">
    <location>
        <begin position="468"/>
        <end position="487"/>
    </location>
</feature>
<comment type="subcellular location">
    <subcellularLocation>
        <location evidence="1">Membrane</location>
    </subcellularLocation>
</comment>